<feature type="compositionally biased region" description="Polar residues" evidence="1">
    <location>
        <begin position="1"/>
        <end position="15"/>
    </location>
</feature>
<dbReference type="AlphaFoldDB" id="A0A834XGW6"/>
<keyword evidence="3" id="KW-0418">Kinase</keyword>
<sequence length="306" mass="34890">MSNCLIVGSQSSVKGPSSAEKSPKLETSDQFFPAWPFSKPNFIPGMRVSVGYHEFGALRSNKVNESDGELRFGFRCRDQVSTEFDILLCAATSAIQNNRTRNFRLRLRRAIWDELSLTRVYWTSGVLRDDGKFENIPTEAQTSYKYITISNTSEESFMFTIEDETERSYYPSSWTLYFDGKLTSKRDELANAGNCYGYNNDGGCLRRNLPRCRHVGQIFEVTEVRATEREMTFDEDDSENLSISDCEANCWSDCDCVGFSSVSDEGRGCNYIYENYKGAFIGNDSLIINFLVQRNPNTNQGESYYL</sequence>
<feature type="domain" description="Apple" evidence="2">
    <location>
        <begin position="239"/>
        <end position="269"/>
    </location>
</feature>
<reference evidence="3" key="1">
    <citation type="submission" date="2020-09" db="EMBL/GenBank/DDBJ databases">
        <title>Genome-Enabled Discovery of Anthraquinone Biosynthesis in Senna tora.</title>
        <authorList>
            <person name="Kang S.-H."/>
            <person name="Pandey R.P."/>
            <person name="Lee C.-M."/>
            <person name="Sim J.-S."/>
            <person name="Jeong J.-T."/>
            <person name="Choi B.-S."/>
            <person name="Jung M."/>
            <person name="Ginzburg D."/>
            <person name="Zhao K."/>
            <person name="Won S.Y."/>
            <person name="Oh T.-J."/>
            <person name="Yu Y."/>
            <person name="Kim N.-H."/>
            <person name="Lee O.R."/>
            <person name="Lee T.-H."/>
            <person name="Bashyal P."/>
            <person name="Kim T.-S."/>
            <person name="Lee W.-H."/>
            <person name="Kawkins C."/>
            <person name="Kim C.-K."/>
            <person name="Kim J.S."/>
            <person name="Ahn B.O."/>
            <person name="Rhee S.Y."/>
            <person name="Sohng J.K."/>
        </authorList>
    </citation>
    <scope>NUCLEOTIDE SEQUENCE</scope>
    <source>
        <tissue evidence="3">Leaf</tissue>
    </source>
</reference>
<keyword evidence="3" id="KW-0430">Lectin</keyword>
<dbReference type="GO" id="GO:0016301">
    <property type="term" value="F:kinase activity"/>
    <property type="evidence" value="ECO:0007669"/>
    <property type="project" value="UniProtKB-KW"/>
</dbReference>
<accession>A0A834XGW6</accession>
<evidence type="ECO:0000256" key="1">
    <source>
        <dbReference type="SAM" id="MobiDB-lite"/>
    </source>
</evidence>
<name>A0A834XGW6_9FABA</name>
<evidence type="ECO:0000313" key="4">
    <source>
        <dbReference type="Proteomes" id="UP000634136"/>
    </source>
</evidence>
<dbReference type="EMBL" id="JAAIUW010000001">
    <property type="protein sequence ID" value="KAF7845138.1"/>
    <property type="molecule type" value="Genomic_DNA"/>
</dbReference>
<organism evidence="3 4">
    <name type="scientific">Senna tora</name>
    <dbReference type="NCBI Taxonomy" id="362788"/>
    <lineage>
        <taxon>Eukaryota</taxon>
        <taxon>Viridiplantae</taxon>
        <taxon>Streptophyta</taxon>
        <taxon>Embryophyta</taxon>
        <taxon>Tracheophyta</taxon>
        <taxon>Spermatophyta</taxon>
        <taxon>Magnoliopsida</taxon>
        <taxon>eudicotyledons</taxon>
        <taxon>Gunneridae</taxon>
        <taxon>Pentapetalae</taxon>
        <taxon>rosids</taxon>
        <taxon>fabids</taxon>
        <taxon>Fabales</taxon>
        <taxon>Fabaceae</taxon>
        <taxon>Caesalpinioideae</taxon>
        <taxon>Cassia clade</taxon>
        <taxon>Senna</taxon>
    </lineage>
</organism>
<dbReference type="GO" id="GO:0030246">
    <property type="term" value="F:carbohydrate binding"/>
    <property type="evidence" value="ECO:0007669"/>
    <property type="project" value="UniProtKB-KW"/>
</dbReference>
<proteinExistence type="predicted"/>
<gene>
    <name evidence="3" type="ORF">G2W53_002043</name>
</gene>
<comment type="caution">
    <text evidence="3">The sequence shown here is derived from an EMBL/GenBank/DDBJ whole genome shotgun (WGS) entry which is preliminary data.</text>
</comment>
<evidence type="ECO:0000313" key="3">
    <source>
        <dbReference type="EMBL" id="KAF7845138.1"/>
    </source>
</evidence>
<dbReference type="Pfam" id="PF08276">
    <property type="entry name" value="PAN_2"/>
    <property type="match status" value="1"/>
</dbReference>
<keyword evidence="3" id="KW-0808">Transferase</keyword>
<keyword evidence="4" id="KW-1185">Reference proteome</keyword>
<protein>
    <submittedName>
        <fullName evidence="3">G-type lectin S-receptor-like serine/threonine-protein kinase</fullName>
    </submittedName>
</protein>
<dbReference type="Proteomes" id="UP000634136">
    <property type="component" value="Unassembled WGS sequence"/>
</dbReference>
<evidence type="ECO:0000259" key="2">
    <source>
        <dbReference type="Pfam" id="PF08276"/>
    </source>
</evidence>
<feature type="region of interest" description="Disordered" evidence="1">
    <location>
        <begin position="1"/>
        <end position="25"/>
    </location>
</feature>
<keyword evidence="3" id="KW-0675">Receptor</keyword>
<dbReference type="InterPro" id="IPR003609">
    <property type="entry name" value="Pan_app"/>
</dbReference>